<dbReference type="Proteomes" id="UP001222087">
    <property type="component" value="Chromosome"/>
</dbReference>
<evidence type="ECO:0000313" key="6">
    <source>
        <dbReference type="Proteomes" id="UP001222087"/>
    </source>
</evidence>
<dbReference type="Gene3D" id="1.10.10.60">
    <property type="entry name" value="Homeodomain-like"/>
    <property type="match status" value="1"/>
</dbReference>
<reference evidence="5 6" key="1">
    <citation type="submission" date="2023-02" db="EMBL/GenBank/DDBJ databases">
        <title>Genome Sequence of L. cardiaca H63T.</title>
        <authorList>
            <person name="Lopez A.E."/>
            <person name="Cianciotto N.P."/>
        </authorList>
    </citation>
    <scope>NUCLEOTIDE SEQUENCE [LARGE SCALE GENOMIC DNA]</scope>
    <source>
        <strain evidence="5 6">H63</strain>
    </source>
</reference>
<dbReference type="Pfam" id="PF12833">
    <property type="entry name" value="HTH_18"/>
    <property type="match status" value="1"/>
</dbReference>
<dbReference type="SMART" id="SM00342">
    <property type="entry name" value="HTH_ARAC"/>
    <property type="match status" value="1"/>
</dbReference>
<evidence type="ECO:0000313" key="5">
    <source>
        <dbReference type="EMBL" id="WED41963.1"/>
    </source>
</evidence>
<organism evidence="5 6">
    <name type="scientific">Legionella cardiaca</name>
    <dbReference type="NCBI Taxonomy" id="1071983"/>
    <lineage>
        <taxon>Bacteria</taxon>
        <taxon>Pseudomonadati</taxon>
        <taxon>Pseudomonadota</taxon>
        <taxon>Gammaproteobacteria</taxon>
        <taxon>Legionellales</taxon>
        <taxon>Legionellaceae</taxon>
        <taxon>Legionella</taxon>
    </lineage>
</organism>
<dbReference type="InterPro" id="IPR050204">
    <property type="entry name" value="AraC_XylS_family_regulators"/>
</dbReference>
<proteinExistence type="predicted"/>
<dbReference type="PANTHER" id="PTHR46796">
    <property type="entry name" value="HTH-TYPE TRANSCRIPTIONAL ACTIVATOR RHAS-RELATED"/>
    <property type="match status" value="1"/>
</dbReference>
<evidence type="ECO:0000256" key="2">
    <source>
        <dbReference type="ARBA" id="ARBA00023125"/>
    </source>
</evidence>
<keyword evidence="3" id="KW-0804">Transcription</keyword>
<name>A0ABY8AN20_9GAMM</name>
<keyword evidence="1" id="KW-0805">Transcription regulation</keyword>
<dbReference type="InterPro" id="IPR018060">
    <property type="entry name" value="HTH_AraC"/>
</dbReference>
<dbReference type="PROSITE" id="PS01124">
    <property type="entry name" value="HTH_ARAC_FAMILY_2"/>
    <property type="match status" value="1"/>
</dbReference>
<gene>
    <name evidence="5" type="ORF">PXX05_08440</name>
</gene>
<dbReference type="RefSeq" id="WP_275087787.1">
    <property type="nucleotide sequence ID" value="NZ_CP119078.1"/>
</dbReference>
<sequence>MSIDIFHSTSPFPFYLYPSLLTTITFQYEGDGVEVIQKNKRDKIKMCGVTGLITQPLKYQILQPLKSVIVRLYPWAIPKFFKEAANALSNQCIGLEDIVSNQKICLLMEKIQHNPSPLAIMSHVQDFFIELCLNNDNTESQRLIKVAYEIAQNPCGTIQEIGKKYSFSKRSLERHFLEIIGLSPKKFMLSARFQQTLKGLRKGTCWSSIANDFSYDQSHFIKGFQAFTGLTPQQFQLTNFPVKNPTECISFYQQEKHASEYTINLMMSR</sequence>
<feature type="domain" description="HTH araC/xylS-type" evidence="4">
    <location>
        <begin position="141"/>
        <end position="238"/>
    </location>
</feature>
<keyword evidence="2" id="KW-0238">DNA-binding</keyword>
<evidence type="ECO:0000259" key="4">
    <source>
        <dbReference type="PROSITE" id="PS01124"/>
    </source>
</evidence>
<protein>
    <submittedName>
        <fullName evidence="5">Helix-turn-helix domain-containing protein</fullName>
    </submittedName>
</protein>
<dbReference type="PANTHER" id="PTHR46796:SF13">
    <property type="entry name" value="HTH-TYPE TRANSCRIPTIONAL ACTIVATOR RHAS"/>
    <property type="match status" value="1"/>
</dbReference>
<keyword evidence="6" id="KW-1185">Reference proteome</keyword>
<evidence type="ECO:0000256" key="1">
    <source>
        <dbReference type="ARBA" id="ARBA00023015"/>
    </source>
</evidence>
<dbReference type="EMBL" id="CP119078">
    <property type="protein sequence ID" value="WED41963.1"/>
    <property type="molecule type" value="Genomic_DNA"/>
</dbReference>
<evidence type="ECO:0000256" key="3">
    <source>
        <dbReference type="ARBA" id="ARBA00023163"/>
    </source>
</evidence>
<accession>A0ABY8AN20</accession>